<dbReference type="PANTHER" id="PTHR11060:SF0">
    <property type="entry name" value="PROTEIN MEMO1"/>
    <property type="match status" value="1"/>
</dbReference>
<dbReference type="STRING" id="670487.Ocepr_1082"/>
<reference evidence="3" key="1">
    <citation type="submission" date="2010-11" db="EMBL/GenBank/DDBJ databases">
        <title>The complete sequence of chromosome of Oceanithermus profundus DSM 14977.</title>
        <authorList>
            <consortium name="US DOE Joint Genome Institute (JGI-PGF)"/>
            <person name="Lucas S."/>
            <person name="Copeland A."/>
            <person name="Lapidus A."/>
            <person name="Bruce D."/>
            <person name="Goodwin L."/>
            <person name="Pitluck S."/>
            <person name="Kyrpides N."/>
            <person name="Mavromatis K."/>
            <person name="Pagani I."/>
            <person name="Ivanova N."/>
            <person name="Zhang X."/>
            <person name="Brettin T."/>
            <person name="Detter J.C."/>
            <person name="Tapia R."/>
            <person name="Han C."/>
            <person name="Land M."/>
            <person name="Hauser L."/>
            <person name="Markowitz V."/>
            <person name="Cheng J.-F."/>
            <person name="Hugenholtz P."/>
            <person name="Woyke T."/>
            <person name="Wu D."/>
            <person name="Tindall B."/>
            <person name="Faehnrich R."/>
            <person name="Brambilla E."/>
            <person name="Klenk H.-P."/>
            <person name="Eisen J.A."/>
        </authorList>
    </citation>
    <scope>NUCLEOTIDE SEQUENCE [LARGE SCALE GENOMIC DNA]</scope>
    <source>
        <strain evidence="3">DSM 14977 / NBRC 100410 / VKM B-2274 / 506</strain>
    </source>
</reference>
<dbReference type="AlphaFoldDB" id="E4U7U0"/>
<dbReference type="InterPro" id="IPR002737">
    <property type="entry name" value="MEMO1_fam"/>
</dbReference>
<organism evidence="2 3">
    <name type="scientific">Oceanithermus profundus (strain DSM 14977 / NBRC 100410 / VKM B-2274 / 506)</name>
    <dbReference type="NCBI Taxonomy" id="670487"/>
    <lineage>
        <taxon>Bacteria</taxon>
        <taxon>Thermotogati</taxon>
        <taxon>Deinococcota</taxon>
        <taxon>Deinococci</taxon>
        <taxon>Thermales</taxon>
        <taxon>Thermaceae</taxon>
        <taxon>Oceanithermus</taxon>
    </lineage>
</organism>
<dbReference type="RefSeq" id="WP_013457709.1">
    <property type="nucleotide sequence ID" value="NC_014761.1"/>
</dbReference>
<protein>
    <recommendedName>
        <fullName evidence="4">AmmeMemoRadiSam system protein B</fullName>
    </recommendedName>
</protein>
<dbReference type="NCBIfam" id="TIGR04336">
    <property type="entry name" value="AmmeMemoSam_B"/>
    <property type="match status" value="1"/>
</dbReference>
<accession>E4U7U0</accession>
<name>E4U7U0_OCEP5</name>
<dbReference type="Pfam" id="PF01875">
    <property type="entry name" value="Memo"/>
    <property type="match status" value="1"/>
</dbReference>
<dbReference type="CDD" id="cd07361">
    <property type="entry name" value="MEMO_like"/>
    <property type="match status" value="1"/>
</dbReference>
<dbReference type="HOGENOM" id="CLU_055281_0_0_0"/>
<proteinExistence type="inferred from homology"/>
<dbReference type="eggNOG" id="COG1355">
    <property type="taxonomic scope" value="Bacteria"/>
</dbReference>
<keyword evidence="3" id="KW-1185">Reference proteome</keyword>
<evidence type="ECO:0008006" key="4">
    <source>
        <dbReference type="Google" id="ProtNLM"/>
    </source>
</evidence>
<comment type="similarity">
    <text evidence="1">Belongs to the MEMO1 family.</text>
</comment>
<dbReference type="Gene3D" id="3.40.830.10">
    <property type="entry name" value="LigB-like"/>
    <property type="match status" value="1"/>
</dbReference>
<sequence>MQPKLRELDVQETPEGLALTDPLGLSEQVLILSPEAYYIATLFDGTRSLEDVQALLLREHGSVVPREKLEELLAALEKARFLEDPRLRELAEERLRSYLREPRPMALADRSYPRDPEAFRSYVETLRALRVGEVAAAAGGLVMPHLEPARVPELYGAAVESMRRTPPPARAVVLGVAHRGLSEVAAAWGTPLETPLGPLPVDLEALQALDALLPFELFNTPLAFREEHSIEFPAVFLKAAWSDDAPRILPLIVSGDPERKAELDELAQALALLAERYPLWPLASVDLSHVGARFGHPPLDRERVTQARTVDRRYLELVAAGSFEAAWASLIPAGNSTYVDAYAAVHAGHRLFAGRGVVLGYALSPEVPTLSAVGAGVVAFSADA</sequence>
<dbReference type="EMBL" id="CP002361">
    <property type="protein sequence ID" value="ADR36539.1"/>
    <property type="molecule type" value="Genomic_DNA"/>
</dbReference>
<dbReference type="Proteomes" id="UP000008722">
    <property type="component" value="Chromosome"/>
</dbReference>
<dbReference type="OrthoDB" id="9771412at2"/>
<evidence type="ECO:0000256" key="1">
    <source>
        <dbReference type="ARBA" id="ARBA00006315"/>
    </source>
</evidence>
<evidence type="ECO:0000313" key="2">
    <source>
        <dbReference type="EMBL" id="ADR36539.1"/>
    </source>
</evidence>
<dbReference type="PANTHER" id="PTHR11060">
    <property type="entry name" value="PROTEIN MEMO1"/>
    <property type="match status" value="1"/>
</dbReference>
<gene>
    <name evidence="2" type="ordered locus">Ocepr_1082</name>
</gene>
<dbReference type="KEGG" id="opr:Ocepr_1082"/>
<reference evidence="2 3" key="2">
    <citation type="journal article" date="2011" name="Stand. Genomic Sci.">
        <title>Complete genome sequence of Oceanithermus profundus type strain (506).</title>
        <authorList>
            <person name="Pati A."/>
            <person name="Zhang X."/>
            <person name="Lapidus A."/>
            <person name="Nolan M."/>
            <person name="Lucas S."/>
            <person name="Del Rio T.G."/>
            <person name="Tice H."/>
            <person name="Cheng J.F."/>
            <person name="Tapia R."/>
            <person name="Han C."/>
            <person name="Goodwin L."/>
            <person name="Pitluck S."/>
            <person name="Liolios K."/>
            <person name="Pagani I."/>
            <person name="Ivanova N."/>
            <person name="Mavromatis K."/>
            <person name="Chen A."/>
            <person name="Palaniappan K."/>
            <person name="Hauser L."/>
            <person name="Jeffries C.D."/>
            <person name="Brambilla E.M."/>
            <person name="Rohl A."/>
            <person name="Mwirichia R."/>
            <person name="Rohde M."/>
            <person name="Tindall B.J."/>
            <person name="Sikorski J."/>
            <person name="Wirth R."/>
            <person name="Goker M."/>
            <person name="Woyke T."/>
            <person name="Detter J.C."/>
            <person name="Bristow J."/>
            <person name="Eisen J.A."/>
            <person name="Markowitz V."/>
            <person name="Hugenholtz P."/>
            <person name="Kyrpides N.C."/>
            <person name="Klenk H.P."/>
            <person name="Land M."/>
        </authorList>
    </citation>
    <scope>NUCLEOTIDE SEQUENCE [LARGE SCALE GENOMIC DNA]</scope>
    <source>
        <strain evidence="3">DSM 14977 / NBRC 100410 / VKM B-2274 / 506</strain>
    </source>
</reference>
<evidence type="ECO:0000313" key="3">
    <source>
        <dbReference type="Proteomes" id="UP000008722"/>
    </source>
</evidence>